<dbReference type="Proteomes" id="UP000749311">
    <property type="component" value="Unassembled WGS sequence"/>
</dbReference>
<keyword evidence="3" id="KW-0238">DNA-binding</keyword>
<dbReference type="PROSITE" id="PS50943">
    <property type="entry name" value="HTH_CROC1"/>
    <property type="match status" value="1"/>
</dbReference>
<reference evidence="3 4" key="1">
    <citation type="submission" date="2020-02" db="EMBL/GenBank/DDBJ databases">
        <title>Sequencing the genomes of 1000 actinobacteria strains.</title>
        <authorList>
            <person name="Klenk H.-P."/>
        </authorList>
    </citation>
    <scope>NUCLEOTIDE SEQUENCE [LARGE SCALE GENOMIC DNA]</scope>
    <source>
        <strain evidence="3 4">DSM 19609</strain>
    </source>
</reference>
<evidence type="ECO:0000313" key="3">
    <source>
        <dbReference type="EMBL" id="NIH57847.1"/>
    </source>
</evidence>
<dbReference type="EMBL" id="JAAMOZ010000001">
    <property type="protein sequence ID" value="NIH57847.1"/>
    <property type="molecule type" value="Genomic_DNA"/>
</dbReference>
<comment type="caution">
    <text evidence="3">The sequence shown here is derived from an EMBL/GenBank/DDBJ whole genome shotgun (WGS) entry which is preliminary data.</text>
</comment>
<dbReference type="Gene3D" id="1.10.260.40">
    <property type="entry name" value="lambda repressor-like DNA-binding domains"/>
    <property type="match status" value="1"/>
</dbReference>
<dbReference type="InterPro" id="IPR001387">
    <property type="entry name" value="Cro/C1-type_HTH"/>
</dbReference>
<accession>A0ABX0SM89</accession>
<dbReference type="InterPro" id="IPR010982">
    <property type="entry name" value="Lambda_DNA-bd_dom_sf"/>
</dbReference>
<evidence type="ECO:0000259" key="2">
    <source>
        <dbReference type="PROSITE" id="PS50943"/>
    </source>
</evidence>
<protein>
    <submittedName>
        <fullName evidence="3">DNA-binding XRE family transcriptional regulator</fullName>
    </submittedName>
</protein>
<dbReference type="RefSeq" id="WP_341770116.1">
    <property type="nucleotide sequence ID" value="NZ_BAAAOO010000007.1"/>
</dbReference>
<proteinExistence type="predicted"/>
<dbReference type="SUPFAM" id="SSF47413">
    <property type="entry name" value="lambda repressor-like DNA-binding domains"/>
    <property type="match status" value="1"/>
</dbReference>
<keyword evidence="4" id="KW-1185">Reference proteome</keyword>
<dbReference type="Pfam" id="PF01381">
    <property type="entry name" value="HTH_3"/>
    <property type="match status" value="1"/>
</dbReference>
<dbReference type="CDD" id="cd00093">
    <property type="entry name" value="HTH_XRE"/>
    <property type="match status" value="1"/>
</dbReference>
<dbReference type="GO" id="GO:0003677">
    <property type="term" value="F:DNA binding"/>
    <property type="evidence" value="ECO:0007669"/>
    <property type="project" value="UniProtKB-KW"/>
</dbReference>
<feature type="region of interest" description="Disordered" evidence="1">
    <location>
        <begin position="1"/>
        <end position="31"/>
    </location>
</feature>
<feature type="domain" description="HTH cro/C1-type" evidence="2">
    <location>
        <begin position="41"/>
        <end position="95"/>
    </location>
</feature>
<dbReference type="SMART" id="SM00530">
    <property type="entry name" value="HTH_XRE"/>
    <property type="match status" value="1"/>
</dbReference>
<gene>
    <name evidence="3" type="ORF">FB473_002492</name>
</gene>
<evidence type="ECO:0000313" key="4">
    <source>
        <dbReference type="Proteomes" id="UP000749311"/>
    </source>
</evidence>
<sequence length="124" mass="12776">MAERSLAVVGPASPGTTVPISKPADATPPEPLWRRLVGDQLRGTRRERGETLDDVADRAGVSPQYLSEIERGLKEPSSEVIAAVTGALGLTLLDLTLAVADTLTISGARSVTGPACFVGLALAA</sequence>
<evidence type="ECO:0000256" key="1">
    <source>
        <dbReference type="SAM" id="MobiDB-lite"/>
    </source>
</evidence>
<name>A0ABX0SM89_9ACTN</name>
<organism evidence="3 4">
    <name type="scientific">Brooklawnia cerclae</name>
    <dbReference type="NCBI Taxonomy" id="349934"/>
    <lineage>
        <taxon>Bacteria</taxon>
        <taxon>Bacillati</taxon>
        <taxon>Actinomycetota</taxon>
        <taxon>Actinomycetes</taxon>
        <taxon>Propionibacteriales</taxon>
        <taxon>Propionibacteriaceae</taxon>
        <taxon>Brooklawnia</taxon>
    </lineage>
</organism>